<evidence type="ECO:0000313" key="8">
    <source>
        <dbReference type="EMBL" id="CAJ0950395.1"/>
    </source>
</evidence>
<evidence type="ECO:0008006" key="10">
    <source>
        <dbReference type="Google" id="ProtNLM"/>
    </source>
</evidence>
<dbReference type="InterPro" id="IPR008952">
    <property type="entry name" value="Tetraspanin_EC2_sf"/>
</dbReference>
<feature type="compositionally biased region" description="Acidic residues" evidence="6">
    <location>
        <begin position="440"/>
        <end position="450"/>
    </location>
</feature>
<evidence type="ECO:0000256" key="1">
    <source>
        <dbReference type="ARBA" id="ARBA00004141"/>
    </source>
</evidence>
<evidence type="ECO:0000256" key="7">
    <source>
        <dbReference type="SAM" id="Phobius"/>
    </source>
</evidence>
<dbReference type="InterPro" id="IPR018499">
    <property type="entry name" value="Tetraspanin/Peripherin"/>
</dbReference>
<name>A0ABN9LVV8_9NEOB</name>
<evidence type="ECO:0000256" key="5">
    <source>
        <dbReference type="ARBA" id="ARBA00023180"/>
    </source>
</evidence>
<proteinExistence type="predicted"/>
<keyword evidence="5" id="KW-0325">Glycoprotein</keyword>
<keyword evidence="2 7" id="KW-0812">Transmembrane</keyword>
<protein>
    <recommendedName>
        <fullName evidence="10">Tetraspanin</fullName>
    </recommendedName>
</protein>
<keyword evidence="3 7" id="KW-1133">Transmembrane helix</keyword>
<dbReference type="EMBL" id="CAUEEQ010031623">
    <property type="protein sequence ID" value="CAJ0950395.1"/>
    <property type="molecule type" value="Genomic_DNA"/>
</dbReference>
<dbReference type="Proteomes" id="UP001176940">
    <property type="component" value="Unassembled WGS sequence"/>
</dbReference>
<accession>A0ABN9LVV8</accession>
<evidence type="ECO:0000256" key="4">
    <source>
        <dbReference type="ARBA" id="ARBA00023136"/>
    </source>
</evidence>
<comment type="caution">
    <text evidence="8">The sequence shown here is derived from an EMBL/GenBank/DDBJ whole genome shotgun (WGS) entry which is preliminary data.</text>
</comment>
<feature type="region of interest" description="Disordered" evidence="6">
    <location>
        <begin position="233"/>
        <end position="277"/>
    </location>
</feature>
<evidence type="ECO:0000256" key="3">
    <source>
        <dbReference type="ARBA" id="ARBA00022989"/>
    </source>
</evidence>
<feature type="compositionally biased region" description="Basic and acidic residues" evidence="6">
    <location>
        <begin position="422"/>
        <end position="439"/>
    </location>
</feature>
<gene>
    <name evidence="8" type="ORF">RIMI_LOCUS13006230</name>
</gene>
<evidence type="ECO:0000256" key="6">
    <source>
        <dbReference type="SAM" id="MobiDB-lite"/>
    </source>
</evidence>
<feature type="transmembrane region" description="Helical" evidence="7">
    <location>
        <begin position="99"/>
        <end position="121"/>
    </location>
</feature>
<dbReference type="Gene3D" id="1.10.1450.10">
    <property type="entry name" value="Tetraspanin"/>
    <property type="match status" value="1"/>
</dbReference>
<organism evidence="8 9">
    <name type="scientific">Ranitomeya imitator</name>
    <name type="common">mimic poison frog</name>
    <dbReference type="NCBI Taxonomy" id="111125"/>
    <lineage>
        <taxon>Eukaryota</taxon>
        <taxon>Metazoa</taxon>
        <taxon>Chordata</taxon>
        <taxon>Craniata</taxon>
        <taxon>Vertebrata</taxon>
        <taxon>Euteleostomi</taxon>
        <taxon>Amphibia</taxon>
        <taxon>Batrachia</taxon>
        <taxon>Anura</taxon>
        <taxon>Neobatrachia</taxon>
        <taxon>Hyloidea</taxon>
        <taxon>Dendrobatidae</taxon>
        <taxon>Dendrobatinae</taxon>
        <taxon>Ranitomeya</taxon>
    </lineage>
</organism>
<feature type="region of interest" description="Disordered" evidence="6">
    <location>
        <begin position="405"/>
        <end position="518"/>
    </location>
</feature>
<sequence>MLLVTLRSQECIAAITRDHVAVSRDRYVIISRDHNALPQCILGTGALRVAGKAPEEDRILTIDTIGIRQTQVIAIGSTGFPLSFGAVAAIKENIILIKILTGILLLFFAAEIIVGTSAYSYRDELHRDLLSRFYEGDGQARVEEPVTSAVDGVQQRFQCCGAENFIDWFNVSSGIYENSVPSSCCRLPHEKCGEDAPGRSEILYQEGCVMKMWTAEHFACTFHEIFQKMRKSGGRDRGRWLPAGTDGGGASGGSGKSTIAPKAGGVEPASSSGYTRPRRLPYLGVGKQLLKPEQQEKVLAFLADSASSSFASSSESSKYKSSESSVDAPGQEQDVSLCPSPKPKVKDVSGDTTGYSMELFTHTVPGLEREIVNCPLQHESDMECTDAQPQLDYYAVPLTQITTLPSQCTEPESDPDETMVPRPERYSTLHGDTEEGAHDIEEEVIDDPVVDPDWQPLGEEGVAASSSEAEEDDRQQTSTSQQLSSCRPVSGQKRLSKTKTVLGQRGQPVKVAQRAMPV</sequence>
<dbReference type="PANTHER" id="PTHR19282:SF548">
    <property type="entry name" value="TETRASPANIN"/>
    <property type="match status" value="1"/>
</dbReference>
<comment type="subcellular location">
    <subcellularLocation>
        <location evidence="1">Membrane</location>
        <topology evidence="1">Multi-pass membrane protein</topology>
    </subcellularLocation>
</comment>
<evidence type="ECO:0000256" key="2">
    <source>
        <dbReference type="ARBA" id="ARBA00022692"/>
    </source>
</evidence>
<keyword evidence="4 7" id="KW-0472">Membrane</keyword>
<feature type="compositionally biased region" description="Low complexity" evidence="6">
    <location>
        <begin position="476"/>
        <end position="485"/>
    </location>
</feature>
<dbReference type="Pfam" id="PF00335">
    <property type="entry name" value="Tetraspanin"/>
    <property type="match status" value="1"/>
</dbReference>
<evidence type="ECO:0000313" key="9">
    <source>
        <dbReference type="Proteomes" id="UP001176940"/>
    </source>
</evidence>
<keyword evidence="9" id="KW-1185">Reference proteome</keyword>
<feature type="region of interest" description="Disordered" evidence="6">
    <location>
        <begin position="311"/>
        <end position="350"/>
    </location>
</feature>
<feature type="compositionally biased region" description="Gly residues" evidence="6">
    <location>
        <begin position="245"/>
        <end position="255"/>
    </location>
</feature>
<reference evidence="8" key="1">
    <citation type="submission" date="2023-07" db="EMBL/GenBank/DDBJ databases">
        <authorList>
            <person name="Stuckert A."/>
        </authorList>
    </citation>
    <scope>NUCLEOTIDE SEQUENCE</scope>
</reference>
<dbReference type="SUPFAM" id="SSF48652">
    <property type="entry name" value="Tetraspanin"/>
    <property type="match status" value="1"/>
</dbReference>
<dbReference type="PANTHER" id="PTHR19282">
    <property type="entry name" value="TETRASPANIN"/>
    <property type="match status" value="1"/>
</dbReference>